<dbReference type="Pfam" id="PF08241">
    <property type="entry name" value="Methyltransf_11"/>
    <property type="match status" value="1"/>
</dbReference>
<dbReference type="PANTHER" id="PTHR45036">
    <property type="entry name" value="METHYLTRANSFERASE LIKE 7B"/>
    <property type="match status" value="1"/>
</dbReference>
<evidence type="ECO:0000256" key="1">
    <source>
        <dbReference type="SAM" id="Phobius"/>
    </source>
</evidence>
<dbReference type="Ensembl" id="ENSBIXT00000048445.1">
    <property type="protein sequence ID" value="ENSBIXP00000018386.1"/>
    <property type="gene ID" value="ENSBIXG00000022232.1"/>
</dbReference>
<protein>
    <recommendedName>
        <fullName evidence="2">Methyltransferase type 11 domain-containing protein</fullName>
    </recommendedName>
</protein>
<dbReference type="SUPFAM" id="SSF53335">
    <property type="entry name" value="S-adenosyl-L-methionine-dependent methyltransferases"/>
    <property type="match status" value="1"/>
</dbReference>
<dbReference type="AlphaFoldDB" id="A0A4W2CY24"/>
<dbReference type="GO" id="GO:0008757">
    <property type="term" value="F:S-adenosylmethionine-dependent methyltransferase activity"/>
    <property type="evidence" value="ECO:0007669"/>
    <property type="project" value="InterPro"/>
</dbReference>
<dbReference type="InterPro" id="IPR029063">
    <property type="entry name" value="SAM-dependent_MTases_sf"/>
</dbReference>
<name>A0A4W2CY24_BOBOX</name>
<evidence type="ECO:0000313" key="3">
    <source>
        <dbReference type="Ensembl" id="ENSBIXP00000018386.1"/>
    </source>
</evidence>
<keyword evidence="1" id="KW-0472">Membrane</keyword>
<dbReference type="InterPro" id="IPR052356">
    <property type="entry name" value="Thiol_S-MT"/>
</dbReference>
<keyword evidence="4" id="KW-1185">Reference proteome</keyword>
<dbReference type="Proteomes" id="UP000314981">
    <property type="component" value="Chromosome 5"/>
</dbReference>
<dbReference type="Gene3D" id="3.40.50.150">
    <property type="entry name" value="Vaccinia Virus protein VP39"/>
    <property type="match status" value="1"/>
</dbReference>
<keyword evidence="1" id="KW-0812">Transmembrane</keyword>
<evidence type="ECO:0000259" key="2">
    <source>
        <dbReference type="Pfam" id="PF08241"/>
    </source>
</evidence>
<evidence type="ECO:0000313" key="4">
    <source>
        <dbReference type="Proteomes" id="UP000314981"/>
    </source>
</evidence>
<keyword evidence="1" id="KW-1133">Transmembrane helix</keyword>
<reference evidence="3" key="2">
    <citation type="submission" date="2025-08" db="UniProtKB">
        <authorList>
            <consortium name="Ensembl"/>
        </authorList>
    </citation>
    <scope>IDENTIFICATION</scope>
</reference>
<organism evidence="3 4">
    <name type="scientific">Bos indicus x Bos taurus</name>
    <name type="common">Hybrid cattle</name>
    <dbReference type="NCBI Taxonomy" id="30522"/>
    <lineage>
        <taxon>Eukaryota</taxon>
        <taxon>Metazoa</taxon>
        <taxon>Chordata</taxon>
        <taxon>Craniata</taxon>
        <taxon>Vertebrata</taxon>
        <taxon>Euteleostomi</taxon>
        <taxon>Mammalia</taxon>
        <taxon>Eutheria</taxon>
        <taxon>Laurasiatheria</taxon>
        <taxon>Artiodactyla</taxon>
        <taxon>Ruminantia</taxon>
        <taxon>Pecora</taxon>
        <taxon>Bovidae</taxon>
        <taxon>Bovinae</taxon>
        <taxon>Bos</taxon>
    </lineage>
</organism>
<feature type="transmembrane region" description="Helical" evidence="1">
    <location>
        <begin position="6"/>
        <end position="32"/>
    </location>
</feature>
<dbReference type="OMA" id="CLICKIW"/>
<dbReference type="InterPro" id="IPR013216">
    <property type="entry name" value="Methyltransf_11"/>
</dbReference>
<reference evidence="3 4" key="1">
    <citation type="submission" date="2018-11" db="EMBL/GenBank/DDBJ databases">
        <title>Haplotype-resolved cattle genomes.</title>
        <authorList>
            <person name="Low W.Y."/>
            <person name="Tearle R."/>
            <person name="Bickhart D.M."/>
            <person name="Rosen B.D."/>
            <person name="Koren S."/>
            <person name="Rhie A."/>
            <person name="Hiendleder S."/>
            <person name="Phillippy A.M."/>
            <person name="Smith T.P.L."/>
            <person name="Williams J.L."/>
        </authorList>
    </citation>
    <scope>NUCLEOTIDE SEQUENCE [LARGE SCALE GENOMIC DNA]</scope>
</reference>
<sequence>MALTILILWLAVCILAFPMYLLDFLGLWNWICKQWFPYFLARFTVMYNEQMASKKREFFSNLWEFTGPSRKLSMLELGYSTGANFKFYLPWMPEVLDQAHCPGQHLQFEHFIVAARENMHQVATGSMEVVVCTLVLCSVKNQEQIFQEVCQVLRPVNSCPTPTDPMDYSPPGSSVHGICQASVLEWVAALRISVDQTP</sequence>
<reference evidence="3" key="3">
    <citation type="submission" date="2025-09" db="UniProtKB">
        <authorList>
            <consortium name="Ensembl"/>
        </authorList>
    </citation>
    <scope>IDENTIFICATION</scope>
</reference>
<dbReference type="PANTHER" id="PTHR45036:SF5">
    <property type="entry name" value="METHYLTRANSFERASE LIKE 7A1-RELATED"/>
    <property type="match status" value="1"/>
</dbReference>
<accession>A0A4W2CY24</accession>
<dbReference type="STRING" id="30522.A0A4W2CY24"/>
<proteinExistence type="predicted"/>
<feature type="domain" description="Methyltransferase type 11" evidence="2">
    <location>
        <begin position="94"/>
        <end position="155"/>
    </location>
</feature>